<organism evidence="2 3">
    <name type="scientific">Streptosporangium carneum</name>
    <dbReference type="NCBI Taxonomy" id="47481"/>
    <lineage>
        <taxon>Bacteria</taxon>
        <taxon>Bacillati</taxon>
        <taxon>Actinomycetota</taxon>
        <taxon>Actinomycetes</taxon>
        <taxon>Streptosporangiales</taxon>
        <taxon>Streptosporangiaceae</taxon>
        <taxon>Streptosporangium</taxon>
    </lineage>
</organism>
<reference evidence="2" key="1">
    <citation type="journal article" date="2014" name="Int. J. Syst. Evol. Microbiol.">
        <title>Complete genome sequence of Corynebacterium casei LMG S-19264T (=DSM 44701T), isolated from a smear-ripened cheese.</title>
        <authorList>
            <consortium name="US DOE Joint Genome Institute (JGI-PGF)"/>
            <person name="Walter F."/>
            <person name="Albersmeier A."/>
            <person name="Kalinowski J."/>
            <person name="Ruckert C."/>
        </authorList>
    </citation>
    <scope>NUCLEOTIDE SEQUENCE</scope>
    <source>
        <strain evidence="2">VKM Ac-2007</strain>
    </source>
</reference>
<evidence type="ECO:0000313" key="3">
    <source>
        <dbReference type="Proteomes" id="UP001143474"/>
    </source>
</evidence>
<comment type="caution">
    <text evidence="2">The sequence shown here is derived from an EMBL/GenBank/DDBJ whole genome shotgun (WGS) entry which is preliminary data.</text>
</comment>
<feature type="region of interest" description="Disordered" evidence="1">
    <location>
        <begin position="174"/>
        <end position="212"/>
    </location>
</feature>
<accession>A0A9W6I7M2</accession>
<dbReference type="Proteomes" id="UP001143474">
    <property type="component" value="Unassembled WGS sequence"/>
</dbReference>
<sequence length="212" mass="24354">MEPTFFATPDDFRAWLEEHHATARELLVGFHKKATGRPSITWPESVDQALCFGWIDGVRRSVDADSYSVRFTPRKARSTWSAVNIAKIAELAERGLMRPEGIRAFETRTEDNSAIYSHEQEREPVLDPELERRFRAEAAAWEWFRSQPPGYRRTALHWVTSAKRPETRDRRLARLVDASSRGRRAAPFDREPGRAPRDRGAPGREVVAEDTP</sequence>
<dbReference type="AlphaFoldDB" id="A0A9W6I7M2"/>
<evidence type="ECO:0000256" key="1">
    <source>
        <dbReference type="SAM" id="MobiDB-lite"/>
    </source>
</evidence>
<feature type="compositionally biased region" description="Basic and acidic residues" evidence="1">
    <location>
        <begin position="186"/>
        <end position="202"/>
    </location>
</feature>
<gene>
    <name evidence="2" type="ORF">GCM10017600_66180</name>
</gene>
<keyword evidence="3" id="KW-1185">Reference proteome</keyword>
<dbReference type="RefSeq" id="WP_271221503.1">
    <property type="nucleotide sequence ID" value="NZ_BAAAVD010000035.1"/>
</dbReference>
<proteinExistence type="predicted"/>
<protein>
    <recommendedName>
        <fullName evidence="4">Bacteriocin-protection protein</fullName>
    </recommendedName>
</protein>
<reference evidence="2" key="2">
    <citation type="submission" date="2023-01" db="EMBL/GenBank/DDBJ databases">
        <authorList>
            <person name="Sun Q."/>
            <person name="Evtushenko L."/>
        </authorList>
    </citation>
    <scope>NUCLEOTIDE SEQUENCE</scope>
    <source>
        <strain evidence="2">VKM Ac-2007</strain>
    </source>
</reference>
<dbReference type="EMBL" id="BSEV01000021">
    <property type="protein sequence ID" value="GLK13207.1"/>
    <property type="molecule type" value="Genomic_DNA"/>
</dbReference>
<dbReference type="Pfam" id="PF13376">
    <property type="entry name" value="OmdA"/>
    <property type="match status" value="1"/>
</dbReference>
<name>A0A9W6I7M2_9ACTN</name>
<evidence type="ECO:0008006" key="4">
    <source>
        <dbReference type="Google" id="ProtNLM"/>
    </source>
</evidence>
<evidence type="ECO:0000313" key="2">
    <source>
        <dbReference type="EMBL" id="GLK13207.1"/>
    </source>
</evidence>